<keyword evidence="7 10" id="KW-0407">Ion channel</keyword>
<proteinExistence type="predicted"/>
<dbReference type="EMBL" id="JAVREQ010000006">
    <property type="protein sequence ID" value="MDT0379009.1"/>
    <property type="molecule type" value="Genomic_DNA"/>
</dbReference>
<dbReference type="SUPFAM" id="SSF81324">
    <property type="entry name" value="Voltage-gated potassium channels"/>
    <property type="match status" value="1"/>
</dbReference>
<dbReference type="InterPro" id="IPR013099">
    <property type="entry name" value="K_chnl_dom"/>
</dbReference>
<dbReference type="GO" id="GO:0034220">
    <property type="term" value="P:monoatomic ion transmembrane transport"/>
    <property type="evidence" value="ECO:0007669"/>
    <property type="project" value="UniProtKB-KW"/>
</dbReference>
<evidence type="ECO:0000256" key="2">
    <source>
        <dbReference type="ARBA" id="ARBA00022448"/>
    </source>
</evidence>
<gene>
    <name evidence="10" type="ORF">RM572_09525</name>
</gene>
<reference evidence="11" key="1">
    <citation type="submission" date="2023-07" db="EMBL/GenBank/DDBJ databases">
        <title>30 novel species of actinomycetes from the DSMZ collection.</title>
        <authorList>
            <person name="Nouioui I."/>
        </authorList>
    </citation>
    <scope>NUCLEOTIDE SEQUENCE [LARGE SCALE GENOMIC DNA]</scope>
    <source>
        <strain evidence="11">DSM 42041</strain>
    </source>
</reference>
<dbReference type="RefSeq" id="WP_311672822.1">
    <property type="nucleotide sequence ID" value="NZ_JAVREQ010000006.1"/>
</dbReference>
<evidence type="ECO:0000256" key="7">
    <source>
        <dbReference type="ARBA" id="ARBA00023303"/>
    </source>
</evidence>
<evidence type="ECO:0000256" key="5">
    <source>
        <dbReference type="ARBA" id="ARBA00023065"/>
    </source>
</evidence>
<evidence type="ECO:0000259" key="9">
    <source>
        <dbReference type="Pfam" id="PF07885"/>
    </source>
</evidence>
<comment type="subcellular location">
    <subcellularLocation>
        <location evidence="1">Membrane</location>
        <topology evidence="1">Multi-pass membrane protein</topology>
    </subcellularLocation>
</comment>
<keyword evidence="2" id="KW-0813">Transport</keyword>
<evidence type="ECO:0000256" key="8">
    <source>
        <dbReference type="SAM" id="Phobius"/>
    </source>
</evidence>
<comment type="caution">
    <text evidence="10">The sequence shown here is derived from an EMBL/GenBank/DDBJ whole genome shotgun (WGS) entry which is preliminary data.</text>
</comment>
<evidence type="ECO:0000256" key="4">
    <source>
        <dbReference type="ARBA" id="ARBA00022989"/>
    </source>
</evidence>
<evidence type="ECO:0000313" key="10">
    <source>
        <dbReference type="EMBL" id="MDT0379009.1"/>
    </source>
</evidence>
<feature type="transmembrane region" description="Helical" evidence="8">
    <location>
        <begin position="21"/>
        <end position="45"/>
    </location>
</feature>
<evidence type="ECO:0000256" key="3">
    <source>
        <dbReference type="ARBA" id="ARBA00022692"/>
    </source>
</evidence>
<dbReference type="InterPro" id="IPR028325">
    <property type="entry name" value="VG_K_chnl"/>
</dbReference>
<feature type="transmembrane region" description="Helical" evidence="8">
    <location>
        <begin position="87"/>
        <end position="112"/>
    </location>
</feature>
<evidence type="ECO:0000256" key="6">
    <source>
        <dbReference type="ARBA" id="ARBA00023136"/>
    </source>
</evidence>
<dbReference type="PANTHER" id="PTHR11537:SF254">
    <property type="entry name" value="POTASSIUM VOLTAGE-GATED CHANNEL PROTEIN SHAB"/>
    <property type="match status" value="1"/>
</dbReference>
<keyword evidence="11" id="KW-1185">Reference proteome</keyword>
<keyword evidence="3 8" id="KW-0812">Transmembrane</keyword>
<name>A0ABU2NQH3_9ACTN</name>
<keyword evidence="6 8" id="KW-0472">Membrane</keyword>
<evidence type="ECO:0000313" key="11">
    <source>
        <dbReference type="Proteomes" id="UP001183414"/>
    </source>
</evidence>
<evidence type="ECO:0000256" key="1">
    <source>
        <dbReference type="ARBA" id="ARBA00004141"/>
    </source>
</evidence>
<dbReference type="Gene3D" id="1.10.287.70">
    <property type="match status" value="1"/>
</dbReference>
<accession>A0ABU2NQH3</accession>
<feature type="domain" description="Potassium channel" evidence="9">
    <location>
        <begin position="35"/>
        <end position="109"/>
    </location>
</feature>
<keyword evidence="4 8" id="KW-1133">Transmembrane helix</keyword>
<sequence>MPTFFTLVWGRLRGSSWWRRVHLRAAVAGVAVSTVVLLAGSAVILPLEENAPGATITSYPLALWWSIETATTVGYGDLYPVTAGGRVVAAVVMVVGITTFSVVTAALATGFVSRATRDLHRLGADVRRFEQNHADGLAEQLRAMHERFDRLENRLDQRG</sequence>
<keyword evidence="5" id="KW-0406">Ion transport</keyword>
<dbReference type="Gene3D" id="1.20.5.110">
    <property type="match status" value="1"/>
</dbReference>
<dbReference type="Pfam" id="PF07885">
    <property type="entry name" value="Ion_trans_2"/>
    <property type="match status" value="1"/>
</dbReference>
<dbReference type="PANTHER" id="PTHR11537">
    <property type="entry name" value="VOLTAGE-GATED POTASSIUM CHANNEL"/>
    <property type="match status" value="1"/>
</dbReference>
<organism evidence="10 11">
    <name type="scientific">Streptomyces hazeniae</name>
    <dbReference type="NCBI Taxonomy" id="3075538"/>
    <lineage>
        <taxon>Bacteria</taxon>
        <taxon>Bacillati</taxon>
        <taxon>Actinomycetota</taxon>
        <taxon>Actinomycetes</taxon>
        <taxon>Kitasatosporales</taxon>
        <taxon>Streptomycetaceae</taxon>
        <taxon>Streptomyces</taxon>
    </lineage>
</organism>
<dbReference type="Proteomes" id="UP001183414">
    <property type="component" value="Unassembled WGS sequence"/>
</dbReference>
<protein>
    <submittedName>
        <fullName evidence="10">Potassium channel family protein</fullName>
    </submittedName>
</protein>